<keyword evidence="1" id="KW-0812">Transmembrane</keyword>
<dbReference type="EMBL" id="UINC01193138">
    <property type="protein sequence ID" value="SVE08597.1"/>
    <property type="molecule type" value="Genomic_DNA"/>
</dbReference>
<keyword evidence="1" id="KW-1133">Transmembrane helix</keyword>
<sequence>DPEFRADLKAFTTDYIATVLSSQETRRKITELTVRNLEDSTRKSLSGLVLKAYRFVKEDDFQRHLDQAVQALPRSLNVVLDNMDGMLDRLPQKLAEHPEEIQQWATKVVMGFVKDLDVYGLIIGNMQSYDEQKLETLLKNSSNDQLDYIKSMGGVLGFVGGFVIWRPLLALAIFGALGLTLFALDVALLNAKARA</sequence>
<dbReference type="InterPro" id="IPR007383">
    <property type="entry name" value="DUF445"/>
</dbReference>
<dbReference type="AlphaFoldDB" id="A0A383AL89"/>
<protein>
    <recommendedName>
        <fullName evidence="3">DUF445 domain-containing protein</fullName>
    </recommendedName>
</protein>
<feature type="non-terminal residue" evidence="2">
    <location>
        <position position="1"/>
    </location>
</feature>
<organism evidence="2">
    <name type="scientific">marine metagenome</name>
    <dbReference type="NCBI Taxonomy" id="408172"/>
    <lineage>
        <taxon>unclassified sequences</taxon>
        <taxon>metagenomes</taxon>
        <taxon>ecological metagenomes</taxon>
    </lineage>
</organism>
<gene>
    <name evidence="2" type="ORF">METZ01_LOCUS461451</name>
</gene>
<feature type="transmembrane region" description="Helical" evidence="1">
    <location>
        <begin position="171"/>
        <end position="191"/>
    </location>
</feature>
<dbReference type="Pfam" id="PF04286">
    <property type="entry name" value="DUF445"/>
    <property type="match status" value="1"/>
</dbReference>
<reference evidence="2" key="1">
    <citation type="submission" date="2018-05" db="EMBL/GenBank/DDBJ databases">
        <authorList>
            <person name="Lanie J.A."/>
            <person name="Ng W.-L."/>
            <person name="Kazmierczak K.M."/>
            <person name="Andrzejewski T.M."/>
            <person name="Davidsen T.M."/>
            <person name="Wayne K.J."/>
            <person name="Tettelin H."/>
            <person name="Glass J.I."/>
            <person name="Rusch D."/>
            <person name="Podicherti R."/>
            <person name="Tsui H.-C.T."/>
            <person name="Winkler M.E."/>
        </authorList>
    </citation>
    <scope>NUCLEOTIDE SEQUENCE</scope>
</reference>
<evidence type="ECO:0008006" key="3">
    <source>
        <dbReference type="Google" id="ProtNLM"/>
    </source>
</evidence>
<accession>A0A383AL89</accession>
<proteinExistence type="predicted"/>
<name>A0A383AL89_9ZZZZ</name>
<evidence type="ECO:0000313" key="2">
    <source>
        <dbReference type="EMBL" id="SVE08597.1"/>
    </source>
</evidence>
<evidence type="ECO:0000256" key="1">
    <source>
        <dbReference type="SAM" id="Phobius"/>
    </source>
</evidence>
<keyword evidence="1" id="KW-0472">Membrane</keyword>